<evidence type="ECO:0000256" key="2">
    <source>
        <dbReference type="ARBA" id="ARBA00004922"/>
    </source>
</evidence>
<name>A0A1Q9ERM0_SYMMI</name>
<dbReference type="PANTHER" id="PTHR11742:SF55">
    <property type="entry name" value="ENDOPLASMIC RETICULUM MANNOSYL-OLIGOSACCHARIDE 1,2-ALPHA-MANNOSIDASE"/>
    <property type="match status" value="1"/>
</dbReference>
<dbReference type="PANTHER" id="PTHR11742">
    <property type="entry name" value="MANNOSYL-OLIGOSACCHARIDE ALPHA-1,2-MANNOSIDASE-RELATED"/>
    <property type="match status" value="1"/>
</dbReference>
<gene>
    <name evidence="11" type="primary">MNS1</name>
    <name evidence="11" type="ORF">AK812_SmicGene6283</name>
</gene>
<evidence type="ECO:0000256" key="6">
    <source>
        <dbReference type="ARBA" id="ARBA00022801"/>
    </source>
</evidence>
<comment type="pathway">
    <text evidence="2">Protein modification; protein glycosylation.</text>
</comment>
<protein>
    <recommendedName>
        <fullName evidence="4">mannosyl-oligosaccharide 1,2-alpha-mannosidase</fullName>
        <ecNumber evidence="4">3.2.1.113</ecNumber>
    </recommendedName>
</protein>
<dbReference type="AlphaFoldDB" id="A0A1Q9ERM0"/>
<dbReference type="InterPro" id="IPR036026">
    <property type="entry name" value="Seven-hairpin_glycosidases"/>
</dbReference>
<evidence type="ECO:0000256" key="8">
    <source>
        <dbReference type="ARBA" id="ARBA00023157"/>
    </source>
</evidence>
<dbReference type="InterPro" id="IPR012341">
    <property type="entry name" value="6hp_glycosidase-like_sf"/>
</dbReference>
<keyword evidence="5" id="KW-0479">Metal-binding</keyword>
<evidence type="ECO:0000256" key="4">
    <source>
        <dbReference type="ARBA" id="ARBA00012238"/>
    </source>
</evidence>
<dbReference type="InterPro" id="IPR050749">
    <property type="entry name" value="Glycosyl_Hydrolase_47"/>
</dbReference>
<dbReference type="OrthoDB" id="8118055at2759"/>
<evidence type="ECO:0000256" key="1">
    <source>
        <dbReference type="ARBA" id="ARBA00001913"/>
    </source>
</evidence>
<comment type="catalytic activity">
    <reaction evidence="9">
        <text>N(4)-(alpha-D-Man-(1-&gt;2)-alpha-D-Man-(1-&gt;2)-alpha-D-Man-(1-&gt;3)-[alpha-D-Man-(1-&gt;3)-[alpha-D-Man-(1-&gt;2)-alpha-D-Man-(1-&gt;6)]-alpha-D-Man-(1-&gt;6)]-beta-D-Man-(1-&gt;4)-beta-D-GlcNAc-(1-&gt;4)-beta-D-GlcNAc)-L-asparaginyl-[protein] (N-glucan mannose isomer 8A1,2,3B1,3) + 3 H2O = N(4)-(alpha-D-Man-(1-&gt;3)-[alpha-D-Man-(1-&gt;3)-[alpha-D-Man-(1-&gt;6)]-alpha-D-Man-(1-&gt;6)]-beta-D-Man-(1-&gt;4)-beta-D-GlcNAc-(1-&gt;4)-beta-D-GlcNAc)-L-asparaginyl-[protein] (N-glucan mannose isomer 5A1,2) + 3 beta-D-mannose</text>
        <dbReference type="Rhea" id="RHEA:56028"/>
        <dbReference type="Rhea" id="RHEA-COMP:14358"/>
        <dbReference type="Rhea" id="RHEA-COMP:14367"/>
        <dbReference type="ChEBI" id="CHEBI:15377"/>
        <dbReference type="ChEBI" id="CHEBI:28563"/>
        <dbReference type="ChEBI" id="CHEBI:59087"/>
        <dbReference type="ChEBI" id="CHEBI:60628"/>
        <dbReference type="EC" id="3.2.1.113"/>
    </reaction>
</comment>
<dbReference type="EC" id="3.2.1.113" evidence="4"/>
<keyword evidence="7" id="KW-0106">Calcium</keyword>
<comment type="caution">
    <text evidence="11">The sequence shown here is derived from an EMBL/GenBank/DDBJ whole genome shotgun (WGS) entry which is preliminary data.</text>
</comment>
<reference evidence="11 12" key="1">
    <citation type="submission" date="2016-02" db="EMBL/GenBank/DDBJ databases">
        <title>Genome analysis of coral dinoflagellate symbionts highlights evolutionary adaptations to a symbiotic lifestyle.</title>
        <authorList>
            <person name="Aranda M."/>
            <person name="Li Y."/>
            <person name="Liew Y.J."/>
            <person name="Baumgarten S."/>
            <person name="Simakov O."/>
            <person name="Wilson M."/>
            <person name="Piel J."/>
            <person name="Ashoor H."/>
            <person name="Bougouffa S."/>
            <person name="Bajic V.B."/>
            <person name="Ryu T."/>
            <person name="Ravasi T."/>
            <person name="Bayer T."/>
            <person name="Micklem G."/>
            <person name="Kim H."/>
            <person name="Bhak J."/>
            <person name="Lajeunesse T.C."/>
            <person name="Voolstra C.R."/>
        </authorList>
    </citation>
    <scope>NUCLEOTIDE SEQUENCE [LARGE SCALE GENOMIC DNA]</scope>
    <source>
        <strain evidence="11 12">CCMP2467</strain>
    </source>
</reference>
<dbReference type="EMBL" id="LSRX01000085">
    <property type="protein sequence ID" value="OLQ10062.1"/>
    <property type="molecule type" value="Genomic_DNA"/>
</dbReference>
<dbReference type="Pfam" id="PF01532">
    <property type="entry name" value="Glyco_hydro_47"/>
    <property type="match status" value="1"/>
</dbReference>
<comment type="similarity">
    <text evidence="3">Belongs to the glycosyl hydrolase 47 family.</text>
</comment>
<dbReference type="Gene3D" id="1.50.10.10">
    <property type="match status" value="1"/>
</dbReference>
<evidence type="ECO:0000256" key="9">
    <source>
        <dbReference type="ARBA" id="ARBA00047669"/>
    </source>
</evidence>
<sequence length="101" mass="11468">MSIPRGGSSNNGTTDKWQDLADEVREAFLHAWSGYKRKDTFGNIGMTIIDSLTTLWIMGLKSEFDEGLAFVERDLDFDTADREISVFEELIFESQPELLNS</sequence>
<dbReference type="GO" id="GO:0016020">
    <property type="term" value="C:membrane"/>
    <property type="evidence" value="ECO:0007669"/>
    <property type="project" value="InterPro"/>
</dbReference>
<dbReference type="GO" id="GO:0005783">
    <property type="term" value="C:endoplasmic reticulum"/>
    <property type="evidence" value="ECO:0007669"/>
    <property type="project" value="TreeGrafter"/>
</dbReference>
<evidence type="ECO:0000256" key="3">
    <source>
        <dbReference type="ARBA" id="ARBA00007658"/>
    </source>
</evidence>
<dbReference type="GO" id="GO:0005975">
    <property type="term" value="P:carbohydrate metabolic process"/>
    <property type="evidence" value="ECO:0007669"/>
    <property type="project" value="InterPro"/>
</dbReference>
<dbReference type="GO" id="GO:0004571">
    <property type="term" value="F:mannosyl-oligosaccharide 1,2-alpha-mannosidase activity"/>
    <property type="evidence" value="ECO:0007669"/>
    <property type="project" value="UniProtKB-EC"/>
</dbReference>
<evidence type="ECO:0000313" key="12">
    <source>
        <dbReference type="Proteomes" id="UP000186817"/>
    </source>
</evidence>
<evidence type="ECO:0000313" key="11">
    <source>
        <dbReference type="EMBL" id="OLQ10062.1"/>
    </source>
</evidence>
<proteinExistence type="inferred from homology"/>
<evidence type="ECO:0000256" key="5">
    <source>
        <dbReference type="ARBA" id="ARBA00022723"/>
    </source>
</evidence>
<keyword evidence="12" id="KW-1185">Reference proteome</keyword>
<accession>A0A1Q9ERM0</accession>
<organism evidence="11 12">
    <name type="scientific">Symbiodinium microadriaticum</name>
    <name type="common">Dinoflagellate</name>
    <name type="synonym">Zooxanthella microadriatica</name>
    <dbReference type="NCBI Taxonomy" id="2951"/>
    <lineage>
        <taxon>Eukaryota</taxon>
        <taxon>Sar</taxon>
        <taxon>Alveolata</taxon>
        <taxon>Dinophyceae</taxon>
        <taxon>Suessiales</taxon>
        <taxon>Symbiodiniaceae</taxon>
        <taxon>Symbiodinium</taxon>
    </lineage>
</organism>
<keyword evidence="6" id="KW-0378">Hydrolase</keyword>
<comment type="catalytic activity">
    <reaction evidence="10">
        <text>N(4)-(alpha-D-Man-(1-&gt;2)-alpha-D-Man-(1-&gt;2)-alpha-D-Man-(1-&gt;3)-[alpha-D-Man-(1-&gt;2)-alpha-D-Man-(1-&gt;3)-[alpha-D-Man-(1-&gt;2)-alpha-D-Man-(1-&gt;6)]-alpha-D-Man-(1-&gt;6)]-beta-D-Man-(1-&gt;4)-beta-D-GlcNAc-(1-&gt;4)-beta-D-GlcNAc)-L-asparaginyl-[protein] (N-glucan mannose isomer 9A1,2,3B1,2,3) + 4 H2O = N(4)-(alpha-D-Man-(1-&gt;3)-[alpha-D-Man-(1-&gt;3)-[alpha-D-Man-(1-&gt;6)]-alpha-D-Man-(1-&gt;6)]-beta-D-Man-(1-&gt;4)-beta-D-GlcNAc-(1-&gt;4)-beta-D-GlcNAc)-L-asparaginyl-[protein] (N-glucan mannose isomer 5A1,2) + 4 beta-D-mannose</text>
        <dbReference type="Rhea" id="RHEA:56008"/>
        <dbReference type="Rhea" id="RHEA-COMP:14356"/>
        <dbReference type="Rhea" id="RHEA-COMP:14367"/>
        <dbReference type="ChEBI" id="CHEBI:15377"/>
        <dbReference type="ChEBI" id="CHEBI:28563"/>
        <dbReference type="ChEBI" id="CHEBI:59087"/>
        <dbReference type="ChEBI" id="CHEBI:139493"/>
        <dbReference type="EC" id="3.2.1.113"/>
    </reaction>
</comment>
<dbReference type="Proteomes" id="UP000186817">
    <property type="component" value="Unassembled WGS sequence"/>
</dbReference>
<dbReference type="InterPro" id="IPR001382">
    <property type="entry name" value="Glyco_hydro_47"/>
</dbReference>
<comment type="cofactor">
    <cofactor evidence="1">
        <name>Ca(2+)</name>
        <dbReference type="ChEBI" id="CHEBI:29108"/>
    </cofactor>
</comment>
<dbReference type="SUPFAM" id="SSF48225">
    <property type="entry name" value="Seven-hairpin glycosidases"/>
    <property type="match status" value="1"/>
</dbReference>
<evidence type="ECO:0000256" key="7">
    <source>
        <dbReference type="ARBA" id="ARBA00022837"/>
    </source>
</evidence>
<evidence type="ECO:0000256" key="10">
    <source>
        <dbReference type="ARBA" id="ARBA00048605"/>
    </source>
</evidence>
<dbReference type="GO" id="GO:0005509">
    <property type="term" value="F:calcium ion binding"/>
    <property type="evidence" value="ECO:0007669"/>
    <property type="project" value="InterPro"/>
</dbReference>
<keyword evidence="8" id="KW-1015">Disulfide bond</keyword>